<feature type="compositionally biased region" description="Basic and acidic residues" evidence="9">
    <location>
        <begin position="1"/>
        <end position="11"/>
    </location>
</feature>
<name>A0A3G8QZZ8_9EURY</name>
<gene>
    <name evidence="8" type="primary">vapC</name>
    <name evidence="11" type="ORF">DU502_13485</name>
</gene>
<feature type="binding site" evidence="8">
    <location>
        <position position="129"/>
    </location>
    <ligand>
        <name>Mg(2+)</name>
        <dbReference type="ChEBI" id="CHEBI:18420"/>
    </ligand>
</feature>
<reference evidence="11 12" key="1">
    <citation type="submission" date="2018-07" db="EMBL/GenBank/DDBJ databases">
        <title>Genome sequences of Haloplanus aerogenes JCM 16430T.</title>
        <authorList>
            <person name="Kim Y.B."/>
            <person name="Roh S.W."/>
        </authorList>
    </citation>
    <scope>NUCLEOTIDE SEQUENCE [LARGE SCALE GENOMIC DNA]</scope>
    <source>
        <strain evidence="11 12">JCM 16430</strain>
    </source>
</reference>
<organism evidence="11 12">
    <name type="scientific">Haloplanus aerogenes</name>
    <dbReference type="NCBI Taxonomy" id="660522"/>
    <lineage>
        <taxon>Archaea</taxon>
        <taxon>Methanobacteriati</taxon>
        <taxon>Methanobacteriota</taxon>
        <taxon>Stenosarchaea group</taxon>
        <taxon>Halobacteria</taxon>
        <taxon>Halobacteriales</taxon>
        <taxon>Haloferacaceae</taxon>
        <taxon>Haloplanus</taxon>
    </lineage>
</organism>
<feature type="region of interest" description="Disordered" evidence="9">
    <location>
        <begin position="1"/>
        <end position="27"/>
    </location>
</feature>
<dbReference type="InterPro" id="IPR022907">
    <property type="entry name" value="VapC_family"/>
</dbReference>
<evidence type="ECO:0000256" key="2">
    <source>
        <dbReference type="ARBA" id="ARBA00022649"/>
    </source>
</evidence>
<evidence type="ECO:0000256" key="4">
    <source>
        <dbReference type="ARBA" id="ARBA00022723"/>
    </source>
</evidence>
<dbReference type="InterPro" id="IPR029060">
    <property type="entry name" value="PIN-like_dom_sf"/>
</dbReference>
<dbReference type="GO" id="GO:0016787">
    <property type="term" value="F:hydrolase activity"/>
    <property type="evidence" value="ECO:0007669"/>
    <property type="project" value="UniProtKB-KW"/>
</dbReference>
<dbReference type="AlphaFoldDB" id="A0A3G8QZZ8"/>
<keyword evidence="2 8" id="KW-1277">Toxin-antitoxin system</keyword>
<evidence type="ECO:0000256" key="7">
    <source>
        <dbReference type="ARBA" id="ARBA00038093"/>
    </source>
</evidence>
<dbReference type="Proteomes" id="UP000282007">
    <property type="component" value="Chromosome"/>
</dbReference>
<dbReference type="HAMAP" id="MF_00265">
    <property type="entry name" value="VapC_Nob1"/>
    <property type="match status" value="1"/>
</dbReference>
<dbReference type="PANTHER" id="PTHR33653">
    <property type="entry name" value="RIBONUCLEASE VAPC2"/>
    <property type="match status" value="1"/>
</dbReference>
<evidence type="ECO:0000313" key="11">
    <source>
        <dbReference type="EMBL" id="AZH27238.1"/>
    </source>
</evidence>
<keyword evidence="8" id="KW-0800">Toxin</keyword>
<dbReference type="Pfam" id="PF01850">
    <property type="entry name" value="PIN"/>
    <property type="match status" value="1"/>
</dbReference>
<evidence type="ECO:0000256" key="3">
    <source>
        <dbReference type="ARBA" id="ARBA00022722"/>
    </source>
</evidence>
<dbReference type="PANTHER" id="PTHR33653:SF1">
    <property type="entry name" value="RIBONUCLEASE VAPC2"/>
    <property type="match status" value="1"/>
</dbReference>
<keyword evidence="6 8" id="KW-0460">Magnesium</keyword>
<comment type="similarity">
    <text evidence="7 8">Belongs to the PINc/VapC protein family.</text>
</comment>
<keyword evidence="3 8" id="KW-0540">Nuclease</keyword>
<evidence type="ECO:0000259" key="10">
    <source>
        <dbReference type="Pfam" id="PF01850"/>
    </source>
</evidence>
<evidence type="ECO:0000313" key="12">
    <source>
        <dbReference type="Proteomes" id="UP000282007"/>
    </source>
</evidence>
<feature type="domain" description="PIN" evidence="10">
    <location>
        <begin position="36"/>
        <end position="152"/>
    </location>
</feature>
<dbReference type="GO" id="GO:0090729">
    <property type="term" value="F:toxin activity"/>
    <property type="evidence" value="ECO:0007669"/>
    <property type="project" value="UniProtKB-KW"/>
</dbReference>
<feature type="region of interest" description="Disordered" evidence="9">
    <location>
        <begin position="145"/>
        <end position="164"/>
    </location>
</feature>
<evidence type="ECO:0000256" key="8">
    <source>
        <dbReference type="HAMAP-Rule" id="MF_00265"/>
    </source>
</evidence>
<protein>
    <recommendedName>
        <fullName evidence="8">Ribonuclease VapC</fullName>
        <shortName evidence="8">RNase VapC</shortName>
        <ecNumber evidence="8">3.1.-.-</ecNumber>
    </recommendedName>
    <alternativeName>
        <fullName evidence="8">Putative toxin VapC</fullName>
    </alternativeName>
</protein>
<dbReference type="Gene3D" id="3.40.50.1010">
    <property type="entry name" value="5'-nuclease"/>
    <property type="match status" value="1"/>
</dbReference>
<accession>A0A3G8QZZ8</accession>
<evidence type="ECO:0000256" key="6">
    <source>
        <dbReference type="ARBA" id="ARBA00022842"/>
    </source>
</evidence>
<dbReference type="SUPFAM" id="SSF88723">
    <property type="entry name" value="PIN domain-like"/>
    <property type="match status" value="1"/>
</dbReference>
<dbReference type="GO" id="GO:0004540">
    <property type="term" value="F:RNA nuclease activity"/>
    <property type="evidence" value="ECO:0007669"/>
    <property type="project" value="InterPro"/>
</dbReference>
<dbReference type="EC" id="3.1.-.-" evidence="8"/>
<dbReference type="EMBL" id="CP034145">
    <property type="protein sequence ID" value="AZH27238.1"/>
    <property type="molecule type" value="Genomic_DNA"/>
</dbReference>
<keyword evidence="5 8" id="KW-0378">Hydrolase</keyword>
<keyword evidence="4 8" id="KW-0479">Metal-binding</keyword>
<evidence type="ECO:0000256" key="1">
    <source>
        <dbReference type="ARBA" id="ARBA00001946"/>
    </source>
</evidence>
<dbReference type="InterPro" id="IPR002716">
    <property type="entry name" value="PIN_dom"/>
</dbReference>
<comment type="function">
    <text evidence="8">Toxic component of a toxin-antitoxin (TA) system. An RNase.</text>
</comment>
<proteinExistence type="inferred from homology"/>
<feature type="binding site" evidence="8">
    <location>
        <position position="38"/>
    </location>
    <ligand>
        <name>Mg(2+)</name>
        <dbReference type="ChEBI" id="CHEBI:18420"/>
    </ligand>
</feature>
<evidence type="ECO:0000256" key="9">
    <source>
        <dbReference type="SAM" id="MobiDB-lite"/>
    </source>
</evidence>
<feature type="compositionally biased region" description="Low complexity" evidence="9">
    <location>
        <begin position="145"/>
        <end position="156"/>
    </location>
</feature>
<evidence type="ECO:0000256" key="5">
    <source>
        <dbReference type="ARBA" id="ARBA00022801"/>
    </source>
</evidence>
<sequence length="187" mass="20431">MGCVERRDDRPSASGHRGGARAERRPTRPTLRLRACLDTSFLIDVLDGDEGARAVMTDLDERAERHAVAPVTAAELWIGANLGSVQEYRRTEELLESLLWLEFGRGCARRAGRLQAELMESGSPLGFNDCVIAATALEHGQKLVTSDSDSSRCRTSGFGLTDPRQSALSPVVLASGVRRDSQAPRRR</sequence>
<comment type="cofactor">
    <cofactor evidence="1 8">
        <name>Mg(2+)</name>
        <dbReference type="ChEBI" id="CHEBI:18420"/>
    </cofactor>
</comment>
<dbReference type="KEGG" id="haer:DU502_13485"/>
<dbReference type="InterPro" id="IPR050556">
    <property type="entry name" value="Type_II_TA_system_RNase"/>
</dbReference>
<keyword evidence="12" id="KW-1185">Reference proteome</keyword>
<dbReference type="GO" id="GO:0000287">
    <property type="term" value="F:magnesium ion binding"/>
    <property type="evidence" value="ECO:0007669"/>
    <property type="project" value="UniProtKB-UniRule"/>
</dbReference>